<evidence type="ECO:0008006" key="11">
    <source>
        <dbReference type="Google" id="ProtNLM"/>
    </source>
</evidence>
<feature type="compositionally biased region" description="Low complexity" evidence="7">
    <location>
        <begin position="457"/>
        <end position="533"/>
    </location>
</feature>
<feature type="region of interest" description="Disordered" evidence="7">
    <location>
        <begin position="443"/>
        <end position="533"/>
    </location>
</feature>
<dbReference type="PANTHER" id="PTHR20855:SF52">
    <property type="entry name" value="ADIPONECTIN RECEPTOR PROTEIN"/>
    <property type="match status" value="1"/>
</dbReference>
<evidence type="ECO:0000256" key="4">
    <source>
        <dbReference type="ARBA" id="ARBA00022989"/>
    </source>
</evidence>
<dbReference type="GO" id="GO:0046872">
    <property type="term" value="F:metal ion binding"/>
    <property type="evidence" value="ECO:0007669"/>
    <property type="project" value="UniProtKB-KW"/>
</dbReference>
<evidence type="ECO:0000256" key="1">
    <source>
        <dbReference type="ARBA" id="ARBA00004141"/>
    </source>
</evidence>
<keyword evidence="4 8" id="KW-1133">Transmembrane helix</keyword>
<comment type="caution">
    <text evidence="9">The sequence shown here is derived from an EMBL/GenBank/DDBJ whole genome shotgun (WGS) entry which is preliminary data.</text>
</comment>
<dbReference type="AlphaFoldDB" id="A0AAD5U6X5"/>
<proteinExistence type="inferred from homology"/>
<dbReference type="GO" id="GO:0038023">
    <property type="term" value="F:signaling receptor activity"/>
    <property type="evidence" value="ECO:0007669"/>
    <property type="project" value="TreeGrafter"/>
</dbReference>
<protein>
    <recommendedName>
        <fullName evidence="11">Adiponectin receptor protein</fullName>
    </recommendedName>
</protein>
<organism evidence="9 10">
    <name type="scientific">Clydaea vesicula</name>
    <dbReference type="NCBI Taxonomy" id="447962"/>
    <lineage>
        <taxon>Eukaryota</taxon>
        <taxon>Fungi</taxon>
        <taxon>Fungi incertae sedis</taxon>
        <taxon>Chytridiomycota</taxon>
        <taxon>Chytridiomycota incertae sedis</taxon>
        <taxon>Chytridiomycetes</taxon>
        <taxon>Lobulomycetales</taxon>
        <taxon>Lobulomycetaceae</taxon>
        <taxon>Clydaea</taxon>
    </lineage>
</organism>
<comment type="subcellular location">
    <subcellularLocation>
        <location evidence="1">Membrane</location>
        <topology evidence="1">Multi-pass membrane protein</topology>
    </subcellularLocation>
</comment>
<accession>A0AAD5U6X5</accession>
<feature type="transmembrane region" description="Helical" evidence="8">
    <location>
        <begin position="237"/>
        <end position="256"/>
    </location>
</feature>
<evidence type="ECO:0000256" key="5">
    <source>
        <dbReference type="ARBA" id="ARBA00023136"/>
    </source>
</evidence>
<evidence type="ECO:0000313" key="9">
    <source>
        <dbReference type="EMBL" id="KAJ3225071.1"/>
    </source>
</evidence>
<feature type="binding site" evidence="6">
    <location>
        <position position="340"/>
    </location>
    <ligand>
        <name>Zn(2+)</name>
        <dbReference type="ChEBI" id="CHEBI:29105"/>
    </ligand>
</feature>
<evidence type="ECO:0000313" key="10">
    <source>
        <dbReference type="Proteomes" id="UP001211065"/>
    </source>
</evidence>
<feature type="transmembrane region" description="Helical" evidence="8">
    <location>
        <begin position="268"/>
        <end position="285"/>
    </location>
</feature>
<feature type="binding site" evidence="6">
    <location>
        <position position="194"/>
    </location>
    <ligand>
        <name>Zn(2+)</name>
        <dbReference type="ChEBI" id="CHEBI:29105"/>
    </ligand>
</feature>
<evidence type="ECO:0000256" key="2">
    <source>
        <dbReference type="ARBA" id="ARBA00007018"/>
    </source>
</evidence>
<keyword evidence="6" id="KW-0479">Metal-binding</keyword>
<feature type="transmembrane region" description="Helical" evidence="8">
    <location>
        <begin position="210"/>
        <end position="231"/>
    </location>
</feature>
<dbReference type="EMBL" id="JADGJW010000072">
    <property type="protein sequence ID" value="KAJ3225071.1"/>
    <property type="molecule type" value="Genomic_DNA"/>
</dbReference>
<dbReference type="PANTHER" id="PTHR20855">
    <property type="entry name" value="ADIPOR/PROGESTIN RECEPTOR-RELATED"/>
    <property type="match status" value="1"/>
</dbReference>
<dbReference type="Proteomes" id="UP001211065">
    <property type="component" value="Unassembled WGS sequence"/>
</dbReference>
<keyword evidence="3 8" id="KW-0812">Transmembrane</keyword>
<dbReference type="InterPro" id="IPR004254">
    <property type="entry name" value="AdipoR/HlyIII-related"/>
</dbReference>
<evidence type="ECO:0000256" key="8">
    <source>
        <dbReference type="SAM" id="Phobius"/>
    </source>
</evidence>
<dbReference type="Pfam" id="PF03006">
    <property type="entry name" value="HlyIII"/>
    <property type="match status" value="1"/>
</dbReference>
<feature type="transmembrane region" description="Helical" evidence="8">
    <location>
        <begin position="342"/>
        <end position="359"/>
    </location>
</feature>
<evidence type="ECO:0000256" key="6">
    <source>
        <dbReference type="PIRSR" id="PIRSR604254-1"/>
    </source>
</evidence>
<comment type="similarity">
    <text evidence="2">Belongs to the ADIPOR family.</text>
</comment>
<evidence type="ECO:0000256" key="7">
    <source>
        <dbReference type="SAM" id="MobiDB-lite"/>
    </source>
</evidence>
<reference evidence="9" key="1">
    <citation type="submission" date="2020-05" db="EMBL/GenBank/DDBJ databases">
        <title>Phylogenomic resolution of chytrid fungi.</title>
        <authorList>
            <person name="Stajich J.E."/>
            <person name="Amses K."/>
            <person name="Simmons R."/>
            <person name="Seto K."/>
            <person name="Myers J."/>
            <person name="Bonds A."/>
            <person name="Quandt C.A."/>
            <person name="Barry K."/>
            <person name="Liu P."/>
            <person name="Grigoriev I."/>
            <person name="Longcore J.E."/>
            <person name="James T.Y."/>
        </authorList>
    </citation>
    <scope>NUCLEOTIDE SEQUENCE</scope>
    <source>
        <strain evidence="9">JEL0476</strain>
    </source>
</reference>
<dbReference type="GO" id="GO:0006882">
    <property type="term" value="P:intracellular zinc ion homeostasis"/>
    <property type="evidence" value="ECO:0007669"/>
    <property type="project" value="TreeGrafter"/>
</dbReference>
<keyword evidence="6" id="KW-0862">Zinc</keyword>
<dbReference type="GO" id="GO:0016020">
    <property type="term" value="C:membrane"/>
    <property type="evidence" value="ECO:0007669"/>
    <property type="project" value="UniProtKB-SubCell"/>
</dbReference>
<keyword evidence="10" id="KW-1185">Reference proteome</keyword>
<feature type="transmembrane region" description="Helical" evidence="8">
    <location>
        <begin position="305"/>
        <end position="321"/>
    </location>
</feature>
<name>A0AAD5U6X5_9FUNG</name>
<gene>
    <name evidence="9" type="ORF">HK099_007446</name>
</gene>
<feature type="region of interest" description="Disordered" evidence="7">
    <location>
        <begin position="629"/>
        <end position="655"/>
    </location>
</feature>
<evidence type="ECO:0000256" key="3">
    <source>
        <dbReference type="ARBA" id="ARBA00022692"/>
    </source>
</evidence>
<keyword evidence="5 8" id="KW-0472">Membrane</keyword>
<feature type="binding site" evidence="6">
    <location>
        <position position="344"/>
    </location>
    <ligand>
        <name>Zn(2+)</name>
        <dbReference type="ChEBI" id="CHEBI:29105"/>
    </ligand>
</feature>
<feature type="transmembrane region" description="Helical" evidence="8">
    <location>
        <begin position="602"/>
        <end position="621"/>
    </location>
</feature>
<feature type="transmembrane region" description="Helical" evidence="8">
    <location>
        <begin position="174"/>
        <end position="198"/>
    </location>
</feature>
<feature type="transmembrane region" description="Helical" evidence="8">
    <location>
        <begin position="141"/>
        <end position="162"/>
    </location>
</feature>
<sequence length="860" mass="96855">MDNLRQRNISCVDEATEAFSSYLKDRVKQTKDHIQDEAKIISQSLSLEVERVKDTLTHEAEHFKQQAFETTKHFKKEASKFKNSIKHEAVKLKDALTVSFHDAPDWAKDNEFIISGYRKAVYSYTRCFESLTYLNNETMNVYTHLIGGLVIIFLMFITHAIYISEKTTFFMDHLVIGTYLVGGVVAMAFSTFFHLFCSHSREVARDWIKADYLGIVALIFASFVPAIYYGFYCQPVYQITYLLSIFVIGVLTVICCVSKTFESPRYRLLRTFIFLFMGLVGIVPLSHCIYSNGIDFTRNALSGDYLILMGILYLLGALVYVTRVPERWAPGKFDIFGHSHQLWHILVFFAFCSQFQGALQSYKFWHQYNHECSQDVTLEENFNLEPSNEIEDNLGDDDNFSSKKNFETKRSEIVETTTKTVKVSTATPVVHTNTVVVTTTKTSSVEISTTASSEPIVESASTSQTSSTSVEESTVTSSVQTTSATPPVTPKDTTSITDDNTSTTDEITSTTSNENTTQSTVAATSTSTSTSSTTDDIVIVTETNAENTSSENLQTSKMTINAIPTVIQKLPSQSTDFGSQRTIQPDENFSQKTSGLTSPQTVAISVSAIGVFLAIVGVWSVRNFTKPTRRRGEFHSGDRPSGYNSGGNLNSLPPPLLSHNGKNENSNLMLSQQKKHQEVLDFDSLTYKNTIPEQQNNIEYYQTNGNQSNPISYNSTVPGIPVNDYVQGSGYAFPSVEAQPHYFENTENNQLSQPFYFENGDENQLSQPPYFENNENSSTQQPLYFGNSDTQPNTYEEIEYRMTMPEPRYYNNNECYNPPLQQTPFYDQPIEEANNFVTYNTSDDTAGARKDLNGNIWYHH</sequence>